<name>A0AAD6U9J7_9AGAR</name>
<organism evidence="2 3">
    <name type="scientific">Mycena belliarum</name>
    <dbReference type="NCBI Taxonomy" id="1033014"/>
    <lineage>
        <taxon>Eukaryota</taxon>
        <taxon>Fungi</taxon>
        <taxon>Dikarya</taxon>
        <taxon>Basidiomycota</taxon>
        <taxon>Agaricomycotina</taxon>
        <taxon>Agaricomycetes</taxon>
        <taxon>Agaricomycetidae</taxon>
        <taxon>Agaricales</taxon>
        <taxon>Marasmiineae</taxon>
        <taxon>Mycenaceae</taxon>
        <taxon>Mycena</taxon>
    </lineage>
</organism>
<feature type="compositionally biased region" description="Low complexity" evidence="1">
    <location>
        <begin position="1"/>
        <end position="21"/>
    </location>
</feature>
<reference evidence="2" key="1">
    <citation type="submission" date="2023-03" db="EMBL/GenBank/DDBJ databases">
        <title>Massive genome expansion in bonnet fungi (Mycena s.s.) driven by repeated elements and novel gene families across ecological guilds.</title>
        <authorList>
            <consortium name="Lawrence Berkeley National Laboratory"/>
            <person name="Harder C.B."/>
            <person name="Miyauchi S."/>
            <person name="Viragh M."/>
            <person name="Kuo A."/>
            <person name="Thoen E."/>
            <person name="Andreopoulos B."/>
            <person name="Lu D."/>
            <person name="Skrede I."/>
            <person name="Drula E."/>
            <person name="Henrissat B."/>
            <person name="Morin E."/>
            <person name="Kohler A."/>
            <person name="Barry K."/>
            <person name="LaButti K."/>
            <person name="Morin E."/>
            <person name="Salamov A."/>
            <person name="Lipzen A."/>
            <person name="Mereny Z."/>
            <person name="Hegedus B."/>
            <person name="Baldrian P."/>
            <person name="Stursova M."/>
            <person name="Weitz H."/>
            <person name="Taylor A."/>
            <person name="Grigoriev I.V."/>
            <person name="Nagy L.G."/>
            <person name="Martin F."/>
            <person name="Kauserud H."/>
        </authorList>
    </citation>
    <scope>NUCLEOTIDE SEQUENCE</scope>
    <source>
        <strain evidence="2">CBHHK173m</strain>
    </source>
</reference>
<keyword evidence="3" id="KW-1185">Reference proteome</keyword>
<dbReference type="EMBL" id="JARJCN010000023">
    <property type="protein sequence ID" value="KAJ7089818.1"/>
    <property type="molecule type" value="Genomic_DNA"/>
</dbReference>
<evidence type="ECO:0000256" key="1">
    <source>
        <dbReference type="SAM" id="MobiDB-lite"/>
    </source>
</evidence>
<dbReference type="AlphaFoldDB" id="A0AAD6U9J7"/>
<protein>
    <submittedName>
        <fullName evidence="2">Uncharacterized protein</fullName>
    </submittedName>
</protein>
<dbReference type="Proteomes" id="UP001222325">
    <property type="component" value="Unassembled WGS sequence"/>
</dbReference>
<comment type="caution">
    <text evidence="2">The sequence shown here is derived from an EMBL/GenBank/DDBJ whole genome shotgun (WGS) entry which is preliminary data.</text>
</comment>
<feature type="region of interest" description="Disordered" evidence="1">
    <location>
        <begin position="1"/>
        <end position="33"/>
    </location>
</feature>
<accession>A0AAD6U9J7</accession>
<feature type="region of interest" description="Disordered" evidence="1">
    <location>
        <begin position="103"/>
        <end position="125"/>
    </location>
</feature>
<evidence type="ECO:0000313" key="2">
    <source>
        <dbReference type="EMBL" id="KAJ7089818.1"/>
    </source>
</evidence>
<feature type="region of interest" description="Disordered" evidence="1">
    <location>
        <begin position="49"/>
        <end position="78"/>
    </location>
</feature>
<sequence>MSSASASSSTASLASTTTVSSRTPLNRDVKPKPKDFAAAFAQLQSTYGFGGAAPTPVQKTPVQKKKTTPAASAPPAPALGQQKDYAAAFASLQSSYGFAGFAGGAPVPVQKSPQNSQKRDSSAPV</sequence>
<gene>
    <name evidence="2" type="ORF">B0H15DRAFT_272948</name>
</gene>
<evidence type="ECO:0000313" key="3">
    <source>
        <dbReference type="Proteomes" id="UP001222325"/>
    </source>
</evidence>
<proteinExistence type="predicted"/>